<evidence type="ECO:0000313" key="3">
    <source>
        <dbReference type="Proteomes" id="UP000230069"/>
    </source>
</evidence>
<dbReference type="STRING" id="218851.A0A2G5DHD2"/>
<dbReference type="PANTHER" id="PTHR38926:SF2">
    <property type="entry name" value="F-BOX_LRR-REPEAT PROTEIN 21-RELATED"/>
    <property type="match status" value="1"/>
</dbReference>
<reference evidence="2 3" key="1">
    <citation type="submission" date="2017-09" db="EMBL/GenBank/DDBJ databases">
        <title>WGS assembly of Aquilegia coerulea Goldsmith.</title>
        <authorList>
            <person name="Hodges S."/>
            <person name="Kramer E."/>
            <person name="Nordborg M."/>
            <person name="Tomkins J."/>
            <person name="Borevitz J."/>
            <person name="Derieg N."/>
            <person name="Yan J."/>
            <person name="Mihaltcheva S."/>
            <person name="Hayes R.D."/>
            <person name="Rokhsar D."/>
        </authorList>
    </citation>
    <scope>NUCLEOTIDE SEQUENCE [LARGE SCALE GENOMIC DNA]</scope>
    <source>
        <strain evidence="3">cv. Goldsmith</strain>
    </source>
</reference>
<accession>A0A2G5DHD2</accession>
<dbReference type="FunCoup" id="A0A2G5DHD2">
    <property type="interactions" value="1042"/>
</dbReference>
<evidence type="ECO:0000313" key="2">
    <source>
        <dbReference type="EMBL" id="PIA42637.1"/>
    </source>
</evidence>
<dbReference type="PROSITE" id="PS50181">
    <property type="entry name" value="FBOX"/>
    <property type="match status" value="1"/>
</dbReference>
<dbReference type="Gene3D" id="1.20.1280.50">
    <property type="match status" value="1"/>
</dbReference>
<dbReference type="Proteomes" id="UP000230069">
    <property type="component" value="Unassembled WGS sequence"/>
</dbReference>
<dbReference type="SUPFAM" id="SSF52047">
    <property type="entry name" value="RNI-like"/>
    <property type="match status" value="1"/>
</dbReference>
<gene>
    <name evidence="2" type="ORF">AQUCO_02000229v1</name>
</gene>
<dbReference type="InterPro" id="IPR032675">
    <property type="entry name" value="LRR_dom_sf"/>
</dbReference>
<dbReference type="EMBL" id="KZ305037">
    <property type="protein sequence ID" value="PIA42637.1"/>
    <property type="molecule type" value="Genomic_DNA"/>
</dbReference>
<dbReference type="InterPro" id="IPR001611">
    <property type="entry name" value="Leu-rich_rpt"/>
</dbReference>
<dbReference type="Pfam" id="PF12937">
    <property type="entry name" value="F-box-like"/>
    <property type="match status" value="1"/>
</dbReference>
<dbReference type="PANTHER" id="PTHR38926">
    <property type="entry name" value="F-BOX DOMAIN CONTAINING PROTEIN, EXPRESSED"/>
    <property type="match status" value="1"/>
</dbReference>
<dbReference type="InParanoid" id="A0A2G5DHD2"/>
<feature type="domain" description="F-box" evidence="1">
    <location>
        <begin position="9"/>
        <end position="56"/>
    </location>
</feature>
<dbReference type="SUPFAM" id="SSF81383">
    <property type="entry name" value="F-box domain"/>
    <property type="match status" value="1"/>
</dbReference>
<protein>
    <recommendedName>
        <fullName evidence="1">F-box domain-containing protein</fullName>
    </recommendedName>
</protein>
<proteinExistence type="predicted"/>
<dbReference type="Pfam" id="PF13516">
    <property type="entry name" value="LRR_6"/>
    <property type="match status" value="1"/>
</dbReference>
<name>A0A2G5DHD2_AQUCA</name>
<dbReference type="OrthoDB" id="2095648at2759"/>
<dbReference type="CDD" id="cd22164">
    <property type="entry name" value="F-box_AtSKIP19-like"/>
    <property type="match status" value="1"/>
</dbReference>
<sequence>MESVNAKEMRNWLDLPQDVMDLIFMKLGAIDLIFRAQRVCSPWRKLAKQPQFFRCIDLRNPWRGLSDPGDAAYDPGSYFEFEELAKEALSRCNGDLEEFSIEFFCTNELVYHIIHQSPFSLRCFRLVDCYQVSDYVLIKLLENNPFLEEIVLSCCCFTEETIETLALSCPLLKSFRLEYEGEKHLESDIDEDEFNREAYAVANNMPELLSLSLVGNKITNDGLEAILDGCPHLEYLDLRQCFCLDLKGNLLKRCVDDIKVLKLPNDSTDD</sequence>
<dbReference type="Gene3D" id="3.80.10.10">
    <property type="entry name" value="Ribonuclease Inhibitor"/>
    <property type="match status" value="1"/>
</dbReference>
<dbReference type="InterPro" id="IPR001810">
    <property type="entry name" value="F-box_dom"/>
</dbReference>
<dbReference type="AlphaFoldDB" id="A0A2G5DHD2"/>
<dbReference type="InterPro" id="IPR036047">
    <property type="entry name" value="F-box-like_dom_sf"/>
</dbReference>
<keyword evidence="3" id="KW-1185">Reference proteome</keyword>
<organism evidence="2 3">
    <name type="scientific">Aquilegia coerulea</name>
    <name type="common">Rocky mountain columbine</name>
    <dbReference type="NCBI Taxonomy" id="218851"/>
    <lineage>
        <taxon>Eukaryota</taxon>
        <taxon>Viridiplantae</taxon>
        <taxon>Streptophyta</taxon>
        <taxon>Embryophyta</taxon>
        <taxon>Tracheophyta</taxon>
        <taxon>Spermatophyta</taxon>
        <taxon>Magnoliopsida</taxon>
        <taxon>Ranunculales</taxon>
        <taxon>Ranunculaceae</taxon>
        <taxon>Thalictroideae</taxon>
        <taxon>Aquilegia</taxon>
    </lineage>
</organism>
<evidence type="ECO:0000259" key="1">
    <source>
        <dbReference type="PROSITE" id="PS50181"/>
    </source>
</evidence>